<name>A0ABR5TN94_9BACL</name>
<organism evidence="3 4">
    <name type="scientific">Gemelliphila asaccharolytica</name>
    <dbReference type="NCBI Taxonomy" id="502393"/>
    <lineage>
        <taxon>Bacteria</taxon>
        <taxon>Bacillati</taxon>
        <taxon>Bacillota</taxon>
        <taxon>Bacilli</taxon>
        <taxon>Bacillales</taxon>
        <taxon>Gemellaceae</taxon>
        <taxon>Gemelliphila</taxon>
    </lineage>
</organism>
<keyword evidence="4" id="KW-1185">Reference proteome</keyword>
<feature type="domain" description="Serine aminopeptidase S33" evidence="2">
    <location>
        <begin position="94"/>
        <end position="248"/>
    </location>
</feature>
<keyword evidence="1" id="KW-1133">Transmembrane helix</keyword>
<comment type="caution">
    <text evidence="3">The sequence shown here is derived from an EMBL/GenBank/DDBJ whole genome shotgun (WGS) entry which is preliminary data.</text>
</comment>
<dbReference type="InterPro" id="IPR052920">
    <property type="entry name" value="DNA-binding_regulatory"/>
</dbReference>
<sequence length="318" mass="36351">MRFLKKYKKRILSIFVIIILLGGWFTGDYFYNFALNPKVSKTGVSNQDDDGIKDPRKEEDRIWFDENKNEMEMVSVTGAKLKGYKFVHKENVGDKKKWVVVTHGFFNSAKIASTYIRGFYDRGYNVFAPDLIGHGKSEGKAYSMGGYDSSDLVNWTKKISSENNNPDIVLFGMSMGAATTMNSLNKGLPENVKGFIEDSGYINLEEEFTYQLKKLFSLPKYPVIPLSSLVTKFKAGYSFSDVDATEALKSNKIPALILHGDDDGYVPLENGKNAYELLNSEKYIHIFKDAKHCKAEKKYHEEYWQQIETFLNKVFINK</sequence>
<dbReference type="Gene3D" id="3.40.50.1820">
    <property type="entry name" value="alpha/beta hydrolase"/>
    <property type="match status" value="1"/>
</dbReference>
<evidence type="ECO:0000313" key="3">
    <source>
        <dbReference type="EMBL" id="KXB58461.1"/>
    </source>
</evidence>
<protein>
    <recommendedName>
        <fullName evidence="2">Serine aminopeptidase S33 domain-containing protein</fullName>
    </recommendedName>
</protein>
<dbReference type="RefSeq" id="WP_066129592.1">
    <property type="nucleotide sequence ID" value="NZ_KQ959864.1"/>
</dbReference>
<dbReference type="Pfam" id="PF12146">
    <property type="entry name" value="Hydrolase_4"/>
    <property type="match status" value="1"/>
</dbReference>
<keyword evidence="1" id="KW-0472">Membrane</keyword>
<dbReference type="InterPro" id="IPR029058">
    <property type="entry name" value="AB_hydrolase_fold"/>
</dbReference>
<reference evidence="3 4" key="1">
    <citation type="submission" date="2016-01" db="EMBL/GenBank/DDBJ databases">
        <authorList>
            <person name="Mitreva M."/>
            <person name="Pepin K.H."/>
            <person name="Mihindukulasuriya K.A."/>
            <person name="Fulton R."/>
            <person name="Fronick C."/>
            <person name="O'Laughlin M."/>
            <person name="Miner T."/>
            <person name="Herter B."/>
            <person name="Rosa B.A."/>
            <person name="Cordes M."/>
            <person name="Tomlinson C."/>
            <person name="Wollam A."/>
            <person name="Palsikar V.B."/>
            <person name="Mardis E.R."/>
            <person name="Wilson R.K."/>
        </authorList>
    </citation>
    <scope>NUCLEOTIDE SEQUENCE [LARGE SCALE GENOMIC DNA]</scope>
    <source>
        <strain evidence="3 4">KA00071</strain>
    </source>
</reference>
<gene>
    <name evidence="3" type="ORF">HMPREF1871_00485</name>
</gene>
<keyword evidence="1" id="KW-0812">Transmembrane</keyword>
<evidence type="ECO:0000259" key="2">
    <source>
        <dbReference type="Pfam" id="PF12146"/>
    </source>
</evidence>
<dbReference type="PANTHER" id="PTHR43358:SF4">
    <property type="entry name" value="ALPHA_BETA HYDROLASE FOLD-1 DOMAIN-CONTAINING PROTEIN"/>
    <property type="match status" value="1"/>
</dbReference>
<evidence type="ECO:0000256" key="1">
    <source>
        <dbReference type="SAM" id="Phobius"/>
    </source>
</evidence>
<evidence type="ECO:0000313" key="4">
    <source>
        <dbReference type="Proteomes" id="UP000070467"/>
    </source>
</evidence>
<dbReference type="SUPFAM" id="SSF53474">
    <property type="entry name" value="alpha/beta-Hydrolases"/>
    <property type="match status" value="1"/>
</dbReference>
<feature type="transmembrane region" description="Helical" evidence="1">
    <location>
        <begin position="12"/>
        <end position="31"/>
    </location>
</feature>
<proteinExistence type="predicted"/>
<dbReference type="EMBL" id="LSDB01000011">
    <property type="protein sequence ID" value="KXB58461.1"/>
    <property type="molecule type" value="Genomic_DNA"/>
</dbReference>
<accession>A0ABR5TN94</accession>
<dbReference type="InterPro" id="IPR022742">
    <property type="entry name" value="Hydrolase_4"/>
</dbReference>
<dbReference type="PANTHER" id="PTHR43358">
    <property type="entry name" value="ALPHA/BETA-HYDROLASE"/>
    <property type="match status" value="1"/>
</dbReference>
<dbReference type="Proteomes" id="UP000070467">
    <property type="component" value="Unassembled WGS sequence"/>
</dbReference>